<dbReference type="InterPro" id="IPR015221">
    <property type="entry name" value="Urm1"/>
</dbReference>
<keyword evidence="1 5" id="KW-0963">Cytoplasm</keyword>
<evidence type="ECO:0000256" key="5">
    <source>
        <dbReference type="HAMAP-Rule" id="MF_03048"/>
    </source>
</evidence>
<comment type="PTM">
    <text evidence="5">C-terminal thiocarboxylation occurs in 2 steps, it is first acyl-adenylated (-COAMP) via the hesA/moeB/thiF part of UBA4, then thiocarboxylated (-COSH) via the rhodanese domain of UBA4.</text>
</comment>
<evidence type="ECO:0000256" key="3">
    <source>
        <dbReference type="ARBA" id="ARBA00022694"/>
    </source>
</evidence>
<evidence type="ECO:0000256" key="4">
    <source>
        <dbReference type="ARBA" id="ARBA00022786"/>
    </source>
</evidence>
<dbReference type="Pfam" id="PF09138">
    <property type="entry name" value="Urm1"/>
    <property type="match status" value="1"/>
</dbReference>
<comment type="subcellular location">
    <subcellularLocation>
        <location evidence="5 6">Cytoplasm</location>
    </subcellularLocation>
</comment>
<feature type="modified residue" description="1-thioglycine" evidence="5">
    <location>
        <position position="123"/>
    </location>
</feature>
<proteinExistence type="inferred from homology"/>
<accession>M1KA02</accession>
<dbReference type="GO" id="GO:0034227">
    <property type="term" value="P:tRNA thio-modification"/>
    <property type="evidence" value="ECO:0007669"/>
    <property type="project" value="UniProtKB-UniRule"/>
</dbReference>
<evidence type="ECO:0000313" key="7">
    <source>
        <dbReference type="EMBL" id="AGE95990.1"/>
    </source>
</evidence>
<dbReference type="VEuPathDB" id="MicrosporidiaDB:M970_030720"/>
<dbReference type="UniPathway" id="UPA00988"/>
<keyword evidence="3 5" id="KW-0819">tRNA processing</keyword>
<feature type="cross-link" description="Glycyl lysine isopeptide (Gly-Lys) (interchain with K-? in acceptor proteins)" evidence="5">
    <location>
        <position position="123"/>
    </location>
</feature>
<sequence>MMEWMRPTKSVSSSLRRQKTPIPEAHEMKFRFNGASNVELNNREIELTREEVEGSSIATVGDALRYLFGKYAETRDSFFDHHGELVHGTICIINKMDWEILEKERSPVKHGDHIVLISTIHGG</sequence>
<dbReference type="SUPFAM" id="SSF54285">
    <property type="entry name" value="MoaD/ThiS"/>
    <property type="match status" value="1"/>
</dbReference>
<dbReference type="VEuPathDB" id="MicrosporidiaDB:ECU03_0800"/>
<name>M1KA02_ENCCN</name>
<protein>
    <recommendedName>
        <fullName evidence="5 6">Ubiquitin-related modifier 1</fullName>
    </recommendedName>
</protein>
<keyword evidence="4 5" id="KW-0833">Ubl conjugation pathway</keyword>
<reference evidence="7" key="1">
    <citation type="journal article" date="2013" name="Eukaryot. Cell">
        <title>Extremely Reduced Levels of Heterozygosity in the Vertebrate Pathogen Encephalitozoon cuniculi.</title>
        <authorList>
            <person name="Selman M."/>
            <person name="Sak B."/>
            <person name="Kvac M."/>
            <person name="Farinelli L."/>
            <person name="Weiss L.M."/>
            <person name="Corradi N."/>
        </authorList>
    </citation>
    <scope>NUCLEOTIDE SEQUENCE</scope>
</reference>
<dbReference type="VEuPathDB" id="MicrosporidiaDB:AEWQ_030720"/>
<evidence type="ECO:0000256" key="6">
    <source>
        <dbReference type="RuleBase" id="RU361182"/>
    </source>
</evidence>
<gene>
    <name evidence="5" type="primary">URM1</name>
    <name evidence="7" type="ORF">ECU03_0800</name>
</gene>
<keyword evidence="2 5" id="KW-1017">Isopeptide bond</keyword>
<dbReference type="VEuPathDB" id="MicrosporidiaDB:AEWR_030720"/>
<dbReference type="VEuPathDB" id="MicrosporidiaDB:AEWD_030720"/>
<dbReference type="OMA" id="PEAHEMK"/>
<dbReference type="AlphaFoldDB" id="M1KA02"/>
<dbReference type="InterPro" id="IPR016155">
    <property type="entry name" value="Mopterin_synth/thiamin_S_b"/>
</dbReference>
<evidence type="ECO:0000256" key="1">
    <source>
        <dbReference type="ARBA" id="ARBA00022490"/>
    </source>
</evidence>
<dbReference type="InterPro" id="IPR012675">
    <property type="entry name" value="Beta-grasp_dom_sf"/>
</dbReference>
<dbReference type="HAMAP" id="MF_03048">
    <property type="entry name" value="Urm1"/>
    <property type="match status" value="1"/>
</dbReference>
<dbReference type="GO" id="GO:0002098">
    <property type="term" value="P:tRNA wobble uridine modification"/>
    <property type="evidence" value="ECO:0007669"/>
    <property type="project" value="UniProtKB-UniRule"/>
</dbReference>
<comment type="function">
    <text evidence="5">Acts as a sulfur carrier required for 2-thiolation of mcm(5)S(2)U at tRNA wobble positions of cytosolic tRNA(Lys), tRNA(Glu) and tRNA(Gln). Serves as sulfur donor in tRNA 2-thiolation reaction by being thiocarboxylated (-COSH) at its C-terminus by the MOCS3 homolog UBA4. The sulfur is then transferred to tRNA to form 2-thiolation of mcm(5)S(2)U. Prior mcm(5) tRNA modification by the elongator complex is required for 2-thiolation. Also acts as a ubiquitin-like protein (UBL) that is covalently conjugated via an isopeptide bond to lysine residues of target proteins such as AHP1. The thiocarboxylated form serves as substrate for conjugation and oxidative stress specifically induces the formation of UBL-protein conjugates.</text>
</comment>
<dbReference type="GO" id="GO:0005829">
    <property type="term" value="C:cytosol"/>
    <property type="evidence" value="ECO:0007669"/>
    <property type="project" value="UniProtKB-UniRule"/>
</dbReference>
<dbReference type="GO" id="GO:0032447">
    <property type="term" value="P:protein urmylation"/>
    <property type="evidence" value="ECO:0007669"/>
    <property type="project" value="UniProtKB-UniRule"/>
</dbReference>
<comment type="similarity">
    <text evidence="5 6">Belongs to the URM1 family.</text>
</comment>
<comment type="pathway">
    <text evidence="5 6">tRNA modification; 5-methoxycarbonylmethyl-2-thiouridine-tRNA biosynthesis.</text>
</comment>
<dbReference type="Gene3D" id="3.10.20.30">
    <property type="match status" value="1"/>
</dbReference>
<dbReference type="EMBL" id="KC513611">
    <property type="protein sequence ID" value="AGE95990.1"/>
    <property type="molecule type" value="Genomic_DNA"/>
</dbReference>
<evidence type="ECO:0000256" key="2">
    <source>
        <dbReference type="ARBA" id="ARBA00022499"/>
    </source>
</evidence>
<organism evidence="7">
    <name type="scientific">Encephalitozoon cuniculi</name>
    <name type="common">Microsporidian parasite</name>
    <dbReference type="NCBI Taxonomy" id="6035"/>
    <lineage>
        <taxon>Eukaryota</taxon>
        <taxon>Fungi</taxon>
        <taxon>Fungi incertae sedis</taxon>
        <taxon>Microsporidia</taxon>
        <taxon>Unikaryonidae</taxon>
        <taxon>Encephalitozoon</taxon>
    </lineage>
</organism>